<evidence type="ECO:0000259" key="2">
    <source>
        <dbReference type="Pfam" id="PF00582"/>
    </source>
</evidence>
<dbReference type="PANTHER" id="PTHR46268:SF6">
    <property type="entry name" value="UNIVERSAL STRESS PROTEIN UP12"/>
    <property type="match status" value="1"/>
</dbReference>
<dbReference type="PANTHER" id="PTHR46268">
    <property type="entry name" value="STRESS RESPONSE PROTEIN NHAX"/>
    <property type="match status" value="1"/>
</dbReference>
<sequence length="273" mass="30213">MKTIVVPVDFSTASENAALYATDLAQTLNAKIVLMHCVALPVTLSEVPLPNGMLQEMTEEAEQNMIALRNRLIVRCDYKLFISTSVIMGYVMSELKDIVAEMDVFAVVMGSHGLGNSDVFMFGSTAISAMHDLPCKVLLIPEHASFRPVNRIGLCSDMIDVNRQLPFEGIKDIVGLFCAHLDILYVNIKGADMPGSVLSESKSLQDQLMDIHPDFHFIDNNSIDMAVTTFVKDNNIDMLMVIPKKHGFIGSIFHKSISKNIAQHLQLPILILH</sequence>
<dbReference type="Proteomes" id="UP000239872">
    <property type="component" value="Unassembled WGS sequence"/>
</dbReference>
<evidence type="ECO:0000313" key="3">
    <source>
        <dbReference type="EMBL" id="PQJ12536.1"/>
    </source>
</evidence>
<keyword evidence="4" id="KW-1185">Reference proteome</keyword>
<evidence type="ECO:0000256" key="1">
    <source>
        <dbReference type="ARBA" id="ARBA00008791"/>
    </source>
</evidence>
<accession>A0A2S7T1A3</accession>
<proteinExistence type="inferred from homology"/>
<feature type="domain" description="UspA" evidence="2">
    <location>
        <begin position="1"/>
        <end position="141"/>
    </location>
</feature>
<protein>
    <recommendedName>
        <fullName evidence="2">UspA domain-containing protein</fullName>
    </recommendedName>
</protein>
<dbReference type="CDD" id="cd00293">
    <property type="entry name" value="USP-like"/>
    <property type="match status" value="1"/>
</dbReference>
<comment type="caution">
    <text evidence="3">The sequence shown here is derived from an EMBL/GenBank/DDBJ whole genome shotgun (WGS) entry which is preliminary data.</text>
</comment>
<dbReference type="SUPFAM" id="SSF52402">
    <property type="entry name" value="Adenine nucleotide alpha hydrolases-like"/>
    <property type="match status" value="2"/>
</dbReference>
<comment type="similarity">
    <text evidence="1">Belongs to the universal stress protein A family.</text>
</comment>
<dbReference type="PRINTS" id="PR01438">
    <property type="entry name" value="UNVRSLSTRESS"/>
</dbReference>
<dbReference type="AlphaFoldDB" id="A0A2S7T1A3"/>
<gene>
    <name evidence="3" type="ORF">CJD36_001960</name>
</gene>
<evidence type="ECO:0000313" key="4">
    <source>
        <dbReference type="Proteomes" id="UP000239872"/>
    </source>
</evidence>
<dbReference type="RefSeq" id="WP_105037419.1">
    <property type="nucleotide sequence ID" value="NZ_PPSL01000001.1"/>
</dbReference>
<dbReference type="InterPro" id="IPR006015">
    <property type="entry name" value="Universal_stress_UspA"/>
</dbReference>
<name>A0A2S7T1A3_9BACT</name>
<dbReference type="OrthoDB" id="9788959at2"/>
<reference evidence="3 4" key="1">
    <citation type="submission" date="2018-01" db="EMBL/GenBank/DDBJ databases">
        <title>A novel member of the phylum Bacteroidetes isolated from glacier ice.</title>
        <authorList>
            <person name="Liu Q."/>
            <person name="Xin Y.-H."/>
        </authorList>
    </citation>
    <scope>NUCLEOTIDE SEQUENCE [LARGE SCALE GENOMIC DNA]</scope>
    <source>
        <strain evidence="3 4">RB1R16</strain>
    </source>
</reference>
<organism evidence="3 4">
    <name type="scientific">Flavipsychrobacter stenotrophus</name>
    <dbReference type="NCBI Taxonomy" id="2077091"/>
    <lineage>
        <taxon>Bacteria</taxon>
        <taxon>Pseudomonadati</taxon>
        <taxon>Bacteroidota</taxon>
        <taxon>Chitinophagia</taxon>
        <taxon>Chitinophagales</taxon>
        <taxon>Chitinophagaceae</taxon>
        <taxon>Flavipsychrobacter</taxon>
    </lineage>
</organism>
<dbReference type="InterPro" id="IPR006016">
    <property type="entry name" value="UspA"/>
</dbReference>
<dbReference type="Pfam" id="PF00582">
    <property type="entry name" value="Usp"/>
    <property type="match status" value="1"/>
</dbReference>
<dbReference type="EMBL" id="PPSL01000001">
    <property type="protein sequence ID" value="PQJ12536.1"/>
    <property type="molecule type" value="Genomic_DNA"/>
</dbReference>
<dbReference type="Gene3D" id="3.40.50.12370">
    <property type="match status" value="1"/>
</dbReference>